<organism evidence="1 2">
    <name type="scientific">Acrodontium crateriforme</name>
    <dbReference type="NCBI Taxonomy" id="150365"/>
    <lineage>
        <taxon>Eukaryota</taxon>
        <taxon>Fungi</taxon>
        <taxon>Dikarya</taxon>
        <taxon>Ascomycota</taxon>
        <taxon>Pezizomycotina</taxon>
        <taxon>Dothideomycetes</taxon>
        <taxon>Dothideomycetidae</taxon>
        <taxon>Mycosphaerellales</taxon>
        <taxon>Teratosphaeriaceae</taxon>
        <taxon>Acrodontium</taxon>
    </lineage>
</organism>
<name>A0AAQ3MAE4_9PEZI</name>
<protein>
    <recommendedName>
        <fullName evidence="3">HNH endonuclease</fullName>
    </recommendedName>
</protein>
<dbReference type="PANTHER" id="PTHR37827:SF1">
    <property type="entry name" value="HNH DOMAIN-CONTAINING PROTEIN"/>
    <property type="match status" value="1"/>
</dbReference>
<gene>
    <name evidence="1" type="ORF">R9X50_00718800</name>
</gene>
<proteinExistence type="predicted"/>
<dbReference type="EMBL" id="CP138591">
    <property type="protein sequence ID" value="WPH04299.1"/>
    <property type="molecule type" value="Genomic_DNA"/>
</dbReference>
<accession>A0AAQ3MAE4</accession>
<evidence type="ECO:0000313" key="1">
    <source>
        <dbReference type="EMBL" id="WPH04299.1"/>
    </source>
</evidence>
<dbReference type="PANTHER" id="PTHR37827">
    <property type="entry name" value="TUDOR DOMAIN-CONTAINING PROTEIN"/>
    <property type="match status" value="1"/>
</dbReference>
<keyword evidence="2" id="KW-1185">Reference proteome</keyword>
<dbReference type="InterPro" id="IPR003615">
    <property type="entry name" value="HNH_nuc"/>
</dbReference>
<reference evidence="1 2" key="1">
    <citation type="submission" date="2023-11" db="EMBL/GenBank/DDBJ databases">
        <title>An acidophilic fungus is an integral part of prey digestion in a carnivorous sundew plant.</title>
        <authorList>
            <person name="Tsai I.J."/>
        </authorList>
    </citation>
    <scope>NUCLEOTIDE SEQUENCE [LARGE SCALE GENOMIC DNA]</scope>
    <source>
        <strain evidence="1">169a</strain>
    </source>
</reference>
<dbReference type="Proteomes" id="UP001303373">
    <property type="component" value="Chromosome 12"/>
</dbReference>
<dbReference type="CDD" id="cd00085">
    <property type="entry name" value="HNHc"/>
    <property type="match status" value="1"/>
</dbReference>
<evidence type="ECO:0000313" key="2">
    <source>
        <dbReference type="Proteomes" id="UP001303373"/>
    </source>
</evidence>
<sequence length="299" mass="34036">MGLRNDRRGSILAFLSLCLNSHFKQLDSFQTSILLKTFMIAQNEASSFELFRESLSTTVIERLAPRSTTVKKRGVKGRKNEIKPVVQSVQKQEEEQRNDAEELSEFIEYLAEEIFLSLPLELRTLSYAAVQDDAALSERYDLPLDSSLVEQLVEHLPPSTTESLDTYGLTGDATSLDRFLERIIIAYVTLATAAPPEYTPSIEASRACGCEICARDHLPLTYHHLIPRAVHAKAVKRGWHRDWELNKVAWLCRACHSFVHKIATNEELAKELCSIDLLLAREDVVRWAAWVGRVRWKAR</sequence>
<evidence type="ECO:0008006" key="3">
    <source>
        <dbReference type="Google" id="ProtNLM"/>
    </source>
</evidence>
<dbReference type="AlphaFoldDB" id="A0AAQ3MAE4"/>